<evidence type="ECO:0000313" key="3">
    <source>
        <dbReference type="Proteomes" id="UP001596226"/>
    </source>
</evidence>
<reference evidence="3" key="1">
    <citation type="journal article" date="2019" name="Int. J. Syst. Evol. Microbiol.">
        <title>The Global Catalogue of Microorganisms (GCM) 10K type strain sequencing project: providing services to taxonomists for standard genome sequencing and annotation.</title>
        <authorList>
            <consortium name="The Broad Institute Genomics Platform"/>
            <consortium name="The Broad Institute Genome Sequencing Center for Infectious Disease"/>
            <person name="Wu L."/>
            <person name="Ma J."/>
        </authorList>
    </citation>
    <scope>NUCLEOTIDE SEQUENCE [LARGE SCALE GENOMIC DNA]</scope>
    <source>
        <strain evidence="3">CGMCC 4.7144</strain>
    </source>
</reference>
<dbReference type="InterPro" id="IPR032708">
    <property type="entry name" value="McjB_C"/>
</dbReference>
<proteinExistence type="predicted"/>
<evidence type="ECO:0000259" key="1">
    <source>
        <dbReference type="Pfam" id="PF13471"/>
    </source>
</evidence>
<sequence length="143" mass="15985">MAEPRALPGVLVRLVRRGGLPGVRTALWTLRAVWSVRRQLTRHDLASVRLPAPPPGTDAHRSVVLGVLRRTEASCLQRSLVLQRWYAGQRIRRTVVIGVTAPSAGFHAHAWLDGETDAEREEMVEILRHPTPEHWMAGTVQGR</sequence>
<dbReference type="EMBL" id="JBHSQS010000019">
    <property type="protein sequence ID" value="MFC5926629.1"/>
    <property type="molecule type" value="Genomic_DNA"/>
</dbReference>
<feature type="domain" description="Microcin J25-processing protein McjB C-terminal" evidence="1">
    <location>
        <begin position="32"/>
        <end position="113"/>
    </location>
</feature>
<dbReference type="Proteomes" id="UP001596226">
    <property type="component" value="Unassembled WGS sequence"/>
</dbReference>
<gene>
    <name evidence="2" type="ORF">ACFQGL_25160</name>
</gene>
<name>A0ABW1HAJ3_9ACTN</name>
<protein>
    <submittedName>
        <fullName evidence="2">Lasso peptide biosynthesis B2 protein</fullName>
    </submittedName>
</protein>
<evidence type="ECO:0000313" key="2">
    <source>
        <dbReference type="EMBL" id="MFC5926629.1"/>
    </source>
</evidence>
<keyword evidence="3" id="KW-1185">Reference proteome</keyword>
<dbReference type="RefSeq" id="WP_377514890.1">
    <property type="nucleotide sequence ID" value="NZ_JBHSQS010000019.1"/>
</dbReference>
<organism evidence="2 3">
    <name type="scientific">Micromonospora vulcania</name>
    <dbReference type="NCBI Taxonomy" id="1441873"/>
    <lineage>
        <taxon>Bacteria</taxon>
        <taxon>Bacillati</taxon>
        <taxon>Actinomycetota</taxon>
        <taxon>Actinomycetes</taxon>
        <taxon>Micromonosporales</taxon>
        <taxon>Micromonosporaceae</taxon>
        <taxon>Micromonospora</taxon>
    </lineage>
</organism>
<accession>A0ABW1HAJ3</accession>
<dbReference type="Pfam" id="PF13471">
    <property type="entry name" value="Transglut_core3"/>
    <property type="match status" value="1"/>
</dbReference>
<comment type="caution">
    <text evidence="2">The sequence shown here is derived from an EMBL/GenBank/DDBJ whole genome shotgun (WGS) entry which is preliminary data.</text>
</comment>
<dbReference type="InterPro" id="IPR053521">
    <property type="entry name" value="McjB-like"/>
</dbReference>
<dbReference type="NCBIfam" id="NF033537">
    <property type="entry name" value="lasso_biosyn_B2"/>
    <property type="match status" value="1"/>
</dbReference>